<feature type="region of interest" description="Disordered" evidence="1">
    <location>
        <begin position="69"/>
        <end position="102"/>
    </location>
</feature>
<organism evidence="2 3">
    <name type="scientific">Oryza meyeriana var. granulata</name>
    <dbReference type="NCBI Taxonomy" id="110450"/>
    <lineage>
        <taxon>Eukaryota</taxon>
        <taxon>Viridiplantae</taxon>
        <taxon>Streptophyta</taxon>
        <taxon>Embryophyta</taxon>
        <taxon>Tracheophyta</taxon>
        <taxon>Spermatophyta</taxon>
        <taxon>Magnoliopsida</taxon>
        <taxon>Liliopsida</taxon>
        <taxon>Poales</taxon>
        <taxon>Poaceae</taxon>
        <taxon>BOP clade</taxon>
        <taxon>Oryzoideae</taxon>
        <taxon>Oryzeae</taxon>
        <taxon>Oryzinae</taxon>
        <taxon>Oryza</taxon>
        <taxon>Oryza meyeriana</taxon>
    </lineage>
</organism>
<proteinExistence type="predicted"/>
<reference evidence="2 3" key="1">
    <citation type="submission" date="2019-11" db="EMBL/GenBank/DDBJ databases">
        <title>Whole genome sequence of Oryza granulata.</title>
        <authorList>
            <person name="Li W."/>
        </authorList>
    </citation>
    <scope>NUCLEOTIDE SEQUENCE [LARGE SCALE GENOMIC DNA]</scope>
    <source>
        <strain evidence="3">cv. Menghai</strain>
        <tissue evidence="2">Leaf</tissue>
    </source>
</reference>
<gene>
    <name evidence="2" type="ORF">E2562_021562</name>
</gene>
<evidence type="ECO:0000256" key="1">
    <source>
        <dbReference type="SAM" id="MobiDB-lite"/>
    </source>
</evidence>
<keyword evidence="3" id="KW-1185">Reference proteome</keyword>
<accession>A0A6G1EXY3</accession>
<evidence type="ECO:0000313" key="3">
    <source>
        <dbReference type="Proteomes" id="UP000479710"/>
    </source>
</evidence>
<name>A0A6G1EXY3_9ORYZ</name>
<protein>
    <submittedName>
        <fullName evidence="2">Uncharacterized protein</fullName>
    </submittedName>
</protein>
<evidence type="ECO:0000313" key="2">
    <source>
        <dbReference type="EMBL" id="KAF0929461.1"/>
    </source>
</evidence>
<dbReference type="AlphaFoldDB" id="A0A6G1EXY3"/>
<dbReference type="Proteomes" id="UP000479710">
    <property type="component" value="Unassembled WGS sequence"/>
</dbReference>
<sequence>MADEERSLAFPSLVSKAALGGGGYLRLLSPLSQALPCLAPDLLSSGPEPPWRRRFLALAPKLLADDYGPWPQSSRRWQRLPALGARGQGSSGYQARPPCSRRRRRLLSPMAELQVSTRLSSRQR</sequence>
<comment type="caution">
    <text evidence="2">The sequence shown here is derived from an EMBL/GenBank/DDBJ whole genome shotgun (WGS) entry which is preliminary data.</text>
</comment>
<dbReference type="EMBL" id="SPHZ02000002">
    <property type="protein sequence ID" value="KAF0929461.1"/>
    <property type="molecule type" value="Genomic_DNA"/>
</dbReference>